<protein>
    <submittedName>
        <fullName evidence="2">Alpha-amylase family glycosyl hydrolase</fullName>
    </submittedName>
</protein>
<dbReference type="EMBL" id="JBHLTQ010000001">
    <property type="protein sequence ID" value="MFC0603071.1"/>
    <property type="molecule type" value="Genomic_DNA"/>
</dbReference>
<dbReference type="PANTHER" id="PTHR10357">
    <property type="entry name" value="ALPHA-AMYLASE FAMILY MEMBER"/>
    <property type="match status" value="1"/>
</dbReference>
<dbReference type="SMART" id="SM00642">
    <property type="entry name" value="Aamy"/>
    <property type="match status" value="1"/>
</dbReference>
<dbReference type="Proteomes" id="UP001589832">
    <property type="component" value="Unassembled WGS sequence"/>
</dbReference>
<name>A0ABV6Q6M5_9FLAO</name>
<evidence type="ECO:0000259" key="1">
    <source>
        <dbReference type="SMART" id="SM00642"/>
    </source>
</evidence>
<dbReference type="PROSITE" id="PS51257">
    <property type="entry name" value="PROKAR_LIPOPROTEIN"/>
    <property type="match status" value="1"/>
</dbReference>
<sequence>MQKSIYILLVTLMIISCKNKTNSNIKEDNKSKEQAQKTPFIWEGANLYFLLTDRFNNGDTSNDINFDRTKETGKLRGFEGGDIKGITEKVKEGYFTDLGINAIWMTPIVEQIHGGTDEGTGVTYGFHGYWAKDWTKIDPNFGTKEDLHELVKEAHARGIRIVLDAVINHTGPVTEKDPVWPDEWVRTNPQCTYDSYENTISCTLVANLPDIRTESNDDVELPPQLVEKWKAEGRYDQEVKELDEFFERTGHPRAPRFYIMKWLTDYITEFGVDGYRADTVKHTEEYVWEEFKKECDYAFSEFKKNNPEQVLDDNDFYIVGEVYNYGVSGGQLFDFGDRKVNYFDPASFHSLINFEFKWNSKEMGYEDLFKRYSDVLNGDLKDFGTLNYLSSHDDGSPFDAVRKKPFETANKLLLSPGTSQVYYGDESSRSLVVPGTEGDATLRSFMNWDSIAKRPRTKEVLSHWQKLGKFRANHPAVGAGVHQMITEQPYYFYRSYQKGDFKDLVIVGLDLEKGEKIIDVSKIFEERVMLRDAYSGKTATVENGKITIDSDFNIVLIEKDKS</sequence>
<reference evidence="2 3" key="1">
    <citation type="submission" date="2024-09" db="EMBL/GenBank/DDBJ databases">
        <authorList>
            <person name="Sun Q."/>
            <person name="Mori K."/>
        </authorList>
    </citation>
    <scope>NUCLEOTIDE SEQUENCE [LARGE SCALE GENOMIC DNA]</scope>
    <source>
        <strain evidence="2 3">NCAIM B.02481</strain>
    </source>
</reference>
<dbReference type="Pfam" id="PF00128">
    <property type="entry name" value="Alpha-amylase"/>
    <property type="match status" value="1"/>
</dbReference>
<dbReference type="SUPFAM" id="SSF51445">
    <property type="entry name" value="(Trans)glycosidases"/>
    <property type="match status" value="1"/>
</dbReference>
<accession>A0ABV6Q6M5</accession>
<dbReference type="InterPro" id="IPR017853">
    <property type="entry name" value="GH"/>
</dbReference>
<comment type="caution">
    <text evidence="2">The sequence shown here is derived from an EMBL/GenBank/DDBJ whole genome shotgun (WGS) entry which is preliminary data.</text>
</comment>
<keyword evidence="2" id="KW-0378">Hydrolase</keyword>
<dbReference type="RefSeq" id="WP_386058240.1">
    <property type="nucleotide sequence ID" value="NZ_JBHLTQ010000001.1"/>
</dbReference>
<dbReference type="PANTHER" id="PTHR10357:SF209">
    <property type="entry name" value="PERIPLASMIC ALPHA-AMYLASE"/>
    <property type="match status" value="1"/>
</dbReference>
<gene>
    <name evidence="2" type="ORF">ACFFGA_00770</name>
</gene>
<dbReference type="Gene3D" id="3.20.20.80">
    <property type="entry name" value="Glycosidases"/>
    <property type="match status" value="1"/>
</dbReference>
<evidence type="ECO:0000313" key="3">
    <source>
        <dbReference type="Proteomes" id="UP001589832"/>
    </source>
</evidence>
<dbReference type="GO" id="GO:0016787">
    <property type="term" value="F:hydrolase activity"/>
    <property type="evidence" value="ECO:0007669"/>
    <property type="project" value="UniProtKB-KW"/>
</dbReference>
<feature type="domain" description="Glycosyl hydrolase family 13 catalytic" evidence="1">
    <location>
        <begin position="49"/>
        <end position="471"/>
    </location>
</feature>
<organism evidence="2 3">
    <name type="scientific">Winogradskyella pulchriflava</name>
    <dbReference type="NCBI Taxonomy" id="1110688"/>
    <lineage>
        <taxon>Bacteria</taxon>
        <taxon>Pseudomonadati</taxon>
        <taxon>Bacteroidota</taxon>
        <taxon>Flavobacteriia</taxon>
        <taxon>Flavobacteriales</taxon>
        <taxon>Flavobacteriaceae</taxon>
        <taxon>Winogradskyella</taxon>
    </lineage>
</organism>
<evidence type="ECO:0000313" key="2">
    <source>
        <dbReference type="EMBL" id="MFC0603071.1"/>
    </source>
</evidence>
<keyword evidence="3" id="KW-1185">Reference proteome</keyword>
<proteinExistence type="predicted"/>
<dbReference type="InterPro" id="IPR006047">
    <property type="entry name" value="GH13_cat_dom"/>
</dbReference>